<dbReference type="EMBL" id="AWEY01000033">
    <property type="protein sequence ID" value="ERK38805.1"/>
    <property type="molecule type" value="Genomic_DNA"/>
</dbReference>
<dbReference type="Proteomes" id="UP000016648">
    <property type="component" value="Unassembled WGS sequence"/>
</dbReference>
<reference evidence="2 3" key="1">
    <citation type="submission" date="2013-08" db="EMBL/GenBank/DDBJ databases">
        <authorList>
            <person name="Durkin A.S."/>
            <person name="Haft D.R."/>
            <person name="McCorrison J."/>
            <person name="Torralba M."/>
            <person name="Gillis M."/>
            <person name="Haft D.H."/>
            <person name="Methe B."/>
            <person name="Sutton G."/>
            <person name="Nelson K.E."/>
        </authorList>
    </citation>
    <scope>NUCLEOTIDE SEQUENCE [LARGE SCALE GENOMIC DNA]</scope>
    <source>
        <strain evidence="2 3">F0067</strain>
    </source>
</reference>
<evidence type="ECO:0000313" key="3">
    <source>
        <dbReference type="Proteomes" id="UP000016648"/>
    </source>
</evidence>
<proteinExistence type="predicted"/>
<accession>U2NL36</accession>
<feature type="chain" id="PRO_5004633058" evidence="1">
    <location>
        <begin position="32"/>
        <end position="167"/>
    </location>
</feature>
<name>U2NL36_9BACT</name>
<keyword evidence="2" id="KW-0449">Lipoprotein</keyword>
<dbReference type="PROSITE" id="PS51257">
    <property type="entry name" value="PROKAR_LIPOPROTEIN"/>
    <property type="match status" value="1"/>
</dbReference>
<dbReference type="AlphaFoldDB" id="U2NL36"/>
<sequence>MKRFLKNKATAMWVRLLCPLLLTLVSSASCAQNAVAIQEVDGKVVKFAFSEKPVVTYSGNTLVVSTAKTMVEYPLYRLKKLYFDTGSQLANAIEEVKADARFRFSDGCLLISGGQPGSPVQIHTVSGLTVGRHQLDAAGNASIPLQGLGSGIYIVKTNMFTFKFRKS</sequence>
<evidence type="ECO:0000256" key="1">
    <source>
        <dbReference type="SAM" id="SignalP"/>
    </source>
</evidence>
<protein>
    <submittedName>
        <fullName evidence="2">Putative lipoprotein</fullName>
    </submittedName>
</protein>
<keyword evidence="1" id="KW-0732">Signal</keyword>
<gene>
    <name evidence="2" type="ORF">HMPREF9135_1624</name>
</gene>
<feature type="signal peptide" evidence="1">
    <location>
        <begin position="1"/>
        <end position="31"/>
    </location>
</feature>
<keyword evidence="3" id="KW-1185">Reference proteome</keyword>
<evidence type="ECO:0000313" key="2">
    <source>
        <dbReference type="EMBL" id="ERK38805.1"/>
    </source>
</evidence>
<dbReference type="PATRIC" id="fig|1115809.3.peg.1977"/>
<organism evidence="2 3">
    <name type="scientific">Segatella baroniae F0067</name>
    <dbReference type="NCBI Taxonomy" id="1115809"/>
    <lineage>
        <taxon>Bacteria</taxon>
        <taxon>Pseudomonadati</taxon>
        <taxon>Bacteroidota</taxon>
        <taxon>Bacteroidia</taxon>
        <taxon>Bacteroidales</taxon>
        <taxon>Prevotellaceae</taxon>
        <taxon>Segatella</taxon>
    </lineage>
</organism>
<dbReference type="RefSeq" id="WP_021590251.1">
    <property type="nucleotide sequence ID" value="NZ_AWEY01000033.1"/>
</dbReference>
<comment type="caution">
    <text evidence="2">The sequence shown here is derived from an EMBL/GenBank/DDBJ whole genome shotgun (WGS) entry which is preliminary data.</text>
</comment>